<evidence type="ECO:0000256" key="1">
    <source>
        <dbReference type="SAM" id="MobiDB-lite"/>
    </source>
</evidence>
<dbReference type="Proteomes" id="UP000006732">
    <property type="component" value="Plasmid pPRO1"/>
</dbReference>
<organism evidence="2 3">
    <name type="scientific">Pelobacter propionicus (strain DSM 2379 / NBRC 103807 / OttBd1)</name>
    <dbReference type="NCBI Taxonomy" id="338966"/>
    <lineage>
        <taxon>Bacteria</taxon>
        <taxon>Pseudomonadati</taxon>
        <taxon>Thermodesulfobacteriota</taxon>
        <taxon>Desulfuromonadia</taxon>
        <taxon>Desulfuromonadales</taxon>
        <taxon>Desulfuromonadaceae</taxon>
        <taxon>Pelobacter</taxon>
    </lineage>
</organism>
<feature type="compositionally biased region" description="Low complexity" evidence="1">
    <location>
        <begin position="142"/>
        <end position="162"/>
    </location>
</feature>
<proteinExistence type="predicted"/>
<reference evidence="2 3" key="1">
    <citation type="submission" date="2006-10" db="EMBL/GenBank/DDBJ databases">
        <title>Complete sequence of plasmid pPRO1 of Pelobacter propionicus DSM 2379.</title>
        <authorList>
            <consortium name="US DOE Joint Genome Institute"/>
            <person name="Copeland A."/>
            <person name="Lucas S."/>
            <person name="Lapidus A."/>
            <person name="Barry K."/>
            <person name="Detter J.C."/>
            <person name="Glavina del Rio T."/>
            <person name="Hammon N."/>
            <person name="Israni S."/>
            <person name="Dalin E."/>
            <person name="Tice H."/>
            <person name="Pitluck S."/>
            <person name="Saunders E."/>
            <person name="Brettin T."/>
            <person name="Bruce D."/>
            <person name="Han C."/>
            <person name="Tapia R."/>
            <person name="Schmutz J."/>
            <person name="Larimer F."/>
            <person name="Land M."/>
            <person name="Hauser L."/>
            <person name="Kyrpides N."/>
            <person name="Kim E."/>
            <person name="Lovley D."/>
            <person name="Richardson P."/>
        </authorList>
    </citation>
    <scope>NUCLEOTIDE SEQUENCE [LARGE SCALE GENOMIC DNA]</scope>
    <source>
        <strain evidence="3">DSM 2379 / NBRC 103807 / OttBd1</strain>
        <plasmid evidence="3">Plasmid pPRO1</plasmid>
    </source>
</reference>
<dbReference type="EMBL" id="CP000483">
    <property type="protein sequence ID" value="ABL01368.1"/>
    <property type="molecule type" value="Genomic_DNA"/>
</dbReference>
<sequence length="468" mass="48426">MKNKILSQISGWWNTLLPKQRKTIVLALAFTSVAVIALFGWSQSRAKIKPVNTEEPKKRKDISIETGMLEKKRELDNQAEVERLKKQIDAIKNGKPVDENGDPLPDGADPFTDPAGKDGTGVVPGSLAPKIGPIKSGQNQVGPNGQRLGNQPQGGQQGNAQSGPGGVGNNQVAGMSLPPLPPGSSKGRNSIPGMPTTGGIPGVPPGTPGGPGVPGAAMITRQEMGEISIVSYEKRAGDSKSRSDKYGKKKATTTVYLPPSYMEATLLSGAYIPTTESAKGNPMPVLLRVKTPAFLPNEAKAAVKGCYIIADGKANLATERAEMTIVSMSCLDKKGRAVIDQKVKGWLIDSDGVAGIGGKVVAKMGTMVARSLIAGFAGGIGDALKAAATTTSVSALGTTQSIDPKDAAMAGVGGGLSNGFKEIQKFYLDLAKQTMPTVAILPSKTVTVAISEGVVLNIKPINGLGGTK</sequence>
<dbReference type="CDD" id="cd16430">
    <property type="entry name" value="TraB"/>
    <property type="match status" value="1"/>
</dbReference>
<evidence type="ECO:0000313" key="3">
    <source>
        <dbReference type="Proteomes" id="UP000006732"/>
    </source>
</evidence>
<evidence type="ECO:0000313" key="2">
    <source>
        <dbReference type="EMBL" id="ABL01368.1"/>
    </source>
</evidence>
<accession>A0R7R0</accession>
<keyword evidence="3" id="KW-1185">Reference proteome</keyword>
<name>A0R7R0_PELPD</name>
<dbReference type="KEGG" id="ppd:Ppro_3779"/>
<dbReference type="RefSeq" id="WP_011733887.1">
    <property type="nucleotide sequence ID" value="NC_008607.1"/>
</dbReference>
<protein>
    <submittedName>
        <fullName evidence="2">TraB pilus assembly family protein</fullName>
    </submittedName>
</protein>
<dbReference type="HOGENOM" id="CLU_046972_0_0_7"/>
<dbReference type="eggNOG" id="COG2433">
    <property type="taxonomic scope" value="Bacteria"/>
</dbReference>
<gene>
    <name evidence="2" type="ordered locus">Ppro_3779</name>
</gene>
<keyword evidence="2" id="KW-0614">Plasmid</keyword>
<dbReference type="AlphaFoldDB" id="A0R7R0"/>
<feature type="region of interest" description="Disordered" evidence="1">
    <location>
        <begin position="90"/>
        <end position="217"/>
    </location>
</feature>
<dbReference type="InterPro" id="IPR005498">
    <property type="entry name" value="T4SS_VirB10/TraB/TrbI"/>
</dbReference>
<geneLocation type="plasmid" evidence="2 3">
    <name>pPRO1</name>
</geneLocation>
<dbReference type="Pfam" id="PF03743">
    <property type="entry name" value="TrbI"/>
    <property type="match status" value="1"/>
</dbReference>